<evidence type="ECO:0008006" key="4">
    <source>
        <dbReference type="Google" id="ProtNLM"/>
    </source>
</evidence>
<proteinExistence type="predicted"/>
<feature type="transmembrane region" description="Helical" evidence="1">
    <location>
        <begin position="309"/>
        <end position="332"/>
    </location>
</feature>
<feature type="transmembrane region" description="Helical" evidence="1">
    <location>
        <begin position="130"/>
        <end position="150"/>
    </location>
</feature>
<organism evidence="2 3">
    <name type="scientific">Paenibacillus mendelii</name>
    <dbReference type="NCBI Taxonomy" id="206163"/>
    <lineage>
        <taxon>Bacteria</taxon>
        <taxon>Bacillati</taxon>
        <taxon>Bacillota</taxon>
        <taxon>Bacilli</taxon>
        <taxon>Bacillales</taxon>
        <taxon>Paenibacillaceae</taxon>
        <taxon>Paenibacillus</taxon>
    </lineage>
</organism>
<protein>
    <recommendedName>
        <fullName evidence="4">DUF3995 domain-containing protein</fullName>
    </recommendedName>
</protein>
<dbReference type="Proteomes" id="UP001589818">
    <property type="component" value="Unassembled WGS sequence"/>
</dbReference>
<evidence type="ECO:0000313" key="2">
    <source>
        <dbReference type="EMBL" id="MFC0396308.1"/>
    </source>
</evidence>
<keyword evidence="3" id="KW-1185">Reference proteome</keyword>
<feature type="transmembrane region" description="Helical" evidence="1">
    <location>
        <begin position="263"/>
        <end position="289"/>
    </location>
</feature>
<feature type="transmembrane region" description="Helical" evidence="1">
    <location>
        <begin position="55"/>
        <end position="78"/>
    </location>
</feature>
<name>A0ABV6JK62_9BACL</name>
<sequence length="352" mass="39618">MNTKKAYDPSRLNRNAYLVIAWSVLYGSLHLYWLFRGTGYPFQNKELNLFEAMITYLPAQVGGSLLVIICFLGLLVGVEIRKPTRAIPRWFIFTYLWGTAVALILFVPDTSLIASMAYAFLFKFDFSWQMVNQILCIIGALSFGFAAVAFQRKVRNACEHCGRTENDKPFFLVRWGKLITYIAVLAPLPYAITRYAWALGIPLGVDRSFLQDFSSENPIHHIIEWIFGSLCIAGGLLTLGLIQKWGERFPYWFPFIGGKRVPVLLAVIPATCVAIAVTSAGFVFTSSFIAVEFHLVSADNILLSQKWGAFGPMLFWIPWGIALGLATIAYYLRRRGRCGHCGRGEIKSIIKI</sequence>
<gene>
    <name evidence="2" type="ORF">ACFFJ8_33710</name>
</gene>
<keyword evidence="1" id="KW-0812">Transmembrane</keyword>
<dbReference type="RefSeq" id="WP_204822808.1">
    <property type="nucleotide sequence ID" value="NZ_JANHOF010000037.1"/>
</dbReference>
<reference evidence="2 3" key="1">
    <citation type="submission" date="2024-09" db="EMBL/GenBank/DDBJ databases">
        <authorList>
            <person name="Sun Q."/>
            <person name="Mori K."/>
        </authorList>
    </citation>
    <scope>NUCLEOTIDE SEQUENCE [LARGE SCALE GENOMIC DNA]</scope>
    <source>
        <strain evidence="2 3">CCM 4839</strain>
    </source>
</reference>
<feature type="transmembrane region" description="Helical" evidence="1">
    <location>
        <begin position="171"/>
        <end position="192"/>
    </location>
</feature>
<keyword evidence="1" id="KW-0472">Membrane</keyword>
<evidence type="ECO:0000313" key="3">
    <source>
        <dbReference type="Proteomes" id="UP001589818"/>
    </source>
</evidence>
<keyword evidence="1" id="KW-1133">Transmembrane helix</keyword>
<feature type="transmembrane region" description="Helical" evidence="1">
    <location>
        <begin position="222"/>
        <end position="242"/>
    </location>
</feature>
<evidence type="ECO:0000256" key="1">
    <source>
        <dbReference type="SAM" id="Phobius"/>
    </source>
</evidence>
<comment type="caution">
    <text evidence="2">The sequence shown here is derived from an EMBL/GenBank/DDBJ whole genome shotgun (WGS) entry which is preliminary data.</text>
</comment>
<feature type="transmembrane region" description="Helical" evidence="1">
    <location>
        <begin position="16"/>
        <end position="35"/>
    </location>
</feature>
<dbReference type="EMBL" id="JBHLVF010000050">
    <property type="protein sequence ID" value="MFC0396308.1"/>
    <property type="molecule type" value="Genomic_DNA"/>
</dbReference>
<feature type="transmembrane region" description="Helical" evidence="1">
    <location>
        <begin position="90"/>
        <end position="118"/>
    </location>
</feature>
<accession>A0ABV6JK62</accession>